<evidence type="ECO:0000256" key="12">
    <source>
        <dbReference type="SAM" id="SignalP"/>
    </source>
</evidence>
<dbReference type="PRINTS" id="PR00725">
    <property type="entry name" value="DADACBPTASE1"/>
</dbReference>
<dbReference type="InterPro" id="IPR012338">
    <property type="entry name" value="Beta-lactam/transpept-like"/>
</dbReference>
<evidence type="ECO:0000313" key="15">
    <source>
        <dbReference type="EMBL" id="MVX59215.1"/>
    </source>
</evidence>
<evidence type="ECO:0000256" key="1">
    <source>
        <dbReference type="ARBA" id="ARBA00003217"/>
    </source>
</evidence>
<protein>
    <submittedName>
        <fullName evidence="15">DUF1958 domain-containing protein</fullName>
    </submittedName>
</protein>
<dbReference type="Gene3D" id="2.30.140.20">
    <property type="entry name" value="Penicillin-binding protein 4, C-terminal domain"/>
    <property type="match status" value="1"/>
</dbReference>
<name>A0A7X3KC52_9STRE</name>
<dbReference type="InterPro" id="IPR037091">
    <property type="entry name" value="Pen-bd_prot4_C_dom_sf"/>
</dbReference>
<keyword evidence="4" id="KW-0378">Hydrolase</keyword>
<keyword evidence="7" id="KW-0961">Cell wall biogenesis/degradation</keyword>
<feature type="domain" description="Penicillin-binding protein 4 C-terminal" evidence="14">
    <location>
        <begin position="319"/>
        <end position="372"/>
    </location>
</feature>
<evidence type="ECO:0000256" key="8">
    <source>
        <dbReference type="PIRSR" id="PIRSR618044-1"/>
    </source>
</evidence>
<feature type="active site" evidence="8">
    <location>
        <position position="134"/>
    </location>
</feature>
<accession>A0A7X3KC52</accession>
<dbReference type="GO" id="GO:0009252">
    <property type="term" value="P:peptidoglycan biosynthetic process"/>
    <property type="evidence" value="ECO:0007669"/>
    <property type="project" value="UniProtKB-KW"/>
</dbReference>
<dbReference type="GO" id="GO:0008360">
    <property type="term" value="P:regulation of cell shape"/>
    <property type="evidence" value="ECO:0007669"/>
    <property type="project" value="UniProtKB-KW"/>
</dbReference>
<evidence type="ECO:0000256" key="4">
    <source>
        <dbReference type="ARBA" id="ARBA00022801"/>
    </source>
</evidence>
<dbReference type="Pfam" id="PF09211">
    <property type="entry name" value="DUF1958"/>
    <property type="match status" value="1"/>
</dbReference>
<comment type="function">
    <text evidence="1">Removes C-terminal D-alanyl residues from sugar-peptide cell wall precursors.</text>
</comment>
<keyword evidence="6" id="KW-0573">Peptidoglycan synthesis</keyword>
<keyword evidence="3 12" id="KW-0732">Signal</keyword>
<dbReference type="GO" id="GO:0030655">
    <property type="term" value="P:beta-lactam antibiotic catabolic process"/>
    <property type="evidence" value="ECO:0007669"/>
    <property type="project" value="InterPro"/>
</dbReference>
<feature type="transmembrane region" description="Helical" evidence="11">
    <location>
        <begin position="413"/>
        <end position="436"/>
    </location>
</feature>
<dbReference type="InterPro" id="IPR018044">
    <property type="entry name" value="Peptidase_S11"/>
</dbReference>
<comment type="caution">
    <text evidence="15">The sequence shown here is derived from an EMBL/GenBank/DDBJ whole genome shotgun (WGS) entry which is preliminary data.</text>
</comment>
<evidence type="ECO:0000256" key="10">
    <source>
        <dbReference type="RuleBase" id="RU004016"/>
    </source>
</evidence>
<evidence type="ECO:0000256" key="5">
    <source>
        <dbReference type="ARBA" id="ARBA00022960"/>
    </source>
</evidence>
<gene>
    <name evidence="15" type="ORF">E5983_06130</name>
</gene>
<feature type="active site" description="Acyl-ester intermediate" evidence="8">
    <location>
        <position position="70"/>
    </location>
</feature>
<dbReference type="InterPro" id="IPR015956">
    <property type="entry name" value="Peniciliin-bd_prot_C_sf"/>
</dbReference>
<proteinExistence type="inferred from homology"/>
<dbReference type="OrthoDB" id="9791132at2"/>
<dbReference type="PANTHER" id="PTHR35333:SF4">
    <property type="entry name" value="SLR0121 PROTEIN"/>
    <property type="match status" value="1"/>
</dbReference>
<feature type="signal peptide" evidence="12">
    <location>
        <begin position="1"/>
        <end position="23"/>
    </location>
</feature>
<sequence>MMKKLGVLLLAAALTMAPVVASADELMDLTREMYPEVLEINRPKSSIIVDAKTGDVVWEDNADLPRDPASMSKLMTLYLVFEALEKGEISKDDVITATPREQTISGIYAISNNKIVAGVDYTIDELITMTAIPSSNVTTVMLADYLSNGDADVFLDKMNAVSQQMGMTNTKWYNASGAAAKAFSGYYTPQRYDITKENQTTARDMAILGVNFVNKYPDILNYTKDPVVTVKAGTPYEETFETYNYSVEGALYGMKGVDGLKTGSSPAGAFNYIATGERDGQRFVELIMGVGDWADQNGECYRHPFGNALLEKAFKDYEYKKVLEKGLVEVDGQKYKVDQDVYATLKKGTNAKLSVTDGKLVVENGLKPINQQLDVTYKVTEDKSLFAPAQKAEDVAKGQVGKKSWLAGLFANYQWLLLFPILLLLALIILLVRLLFSKTGTGKTKKKSAKGKK</sequence>
<dbReference type="SUPFAM" id="SSF69189">
    <property type="entry name" value="Penicillin-binding protein associated domain"/>
    <property type="match status" value="1"/>
</dbReference>
<dbReference type="GO" id="GO:0009002">
    <property type="term" value="F:serine-type D-Ala-D-Ala carboxypeptidase activity"/>
    <property type="evidence" value="ECO:0007669"/>
    <property type="project" value="InterPro"/>
</dbReference>
<evidence type="ECO:0000256" key="2">
    <source>
        <dbReference type="ARBA" id="ARBA00007164"/>
    </source>
</evidence>
<dbReference type="Pfam" id="PF00768">
    <property type="entry name" value="Peptidase_S11"/>
    <property type="match status" value="1"/>
</dbReference>
<dbReference type="GO" id="GO:0006508">
    <property type="term" value="P:proteolysis"/>
    <property type="evidence" value="ECO:0007669"/>
    <property type="project" value="InterPro"/>
</dbReference>
<organism evidence="15 16">
    <name type="scientific">Streptococcus danieliae</name>
    <dbReference type="NCBI Taxonomy" id="747656"/>
    <lineage>
        <taxon>Bacteria</taxon>
        <taxon>Bacillati</taxon>
        <taxon>Bacillota</taxon>
        <taxon>Bacilli</taxon>
        <taxon>Lactobacillales</taxon>
        <taxon>Streptococcaceae</taxon>
        <taxon>Streptococcus</taxon>
    </lineage>
</organism>
<dbReference type="GO" id="GO:0071555">
    <property type="term" value="P:cell wall organization"/>
    <property type="evidence" value="ECO:0007669"/>
    <property type="project" value="UniProtKB-KW"/>
</dbReference>
<reference evidence="15 16" key="1">
    <citation type="submission" date="2019-12" db="EMBL/GenBank/DDBJ databases">
        <title>Microbes associate with the intestines of laboratory mice.</title>
        <authorList>
            <person name="Navarre W."/>
            <person name="Wong E."/>
        </authorList>
    </citation>
    <scope>NUCLEOTIDE SEQUENCE [LARGE SCALE GENOMIC DNA]</scope>
    <source>
        <strain evidence="15 16">NM51_B2-22</strain>
    </source>
</reference>
<evidence type="ECO:0000256" key="11">
    <source>
        <dbReference type="SAM" id="Phobius"/>
    </source>
</evidence>
<dbReference type="GO" id="GO:0008800">
    <property type="term" value="F:beta-lactamase activity"/>
    <property type="evidence" value="ECO:0007669"/>
    <property type="project" value="InterPro"/>
</dbReference>
<dbReference type="RefSeq" id="WP_160332999.1">
    <property type="nucleotide sequence ID" value="NZ_WSRS01000050.1"/>
</dbReference>
<dbReference type="InterPro" id="IPR001967">
    <property type="entry name" value="Peptidase_S11_N"/>
</dbReference>
<dbReference type="EMBL" id="WSRS01000050">
    <property type="protein sequence ID" value="MVX59215.1"/>
    <property type="molecule type" value="Genomic_DNA"/>
</dbReference>
<dbReference type="Proteomes" id="UP000461595">
    <property type="component" value="Unassembled WGS sequence"/>
</dbReference>
<keyword evidence="11" id="KW-0812">Transmembrane</keyword>
<evidence type="ECO:0000313" key="16">
    <source>
        <dbReference type="Proteomes" id="UP000461595"/>
    </source>
</evidence>
<dbReference type="InterPro" id="IPR000871">
    <property type="entry name" value="Beta-lactam_class-A"/>
</dbReference>
<dbReference type="InterPro" id="IPR015294">
    <property type="entry name" value="Pen-bd_prot4_C_dom"/>
</dbReference>
<evidence type="ECO:0000259" key="13">
    <source>
        <dbReference type="Pfam" id="PF00768"/>
    </source>
</evidence>
<dbReference type="AlphaFoldDB" id="A0A7X3KC52"/>
<comment type="similarity">
    <text evidence="2 10">Belongs to the peptidase S11 family.</text>
</comment>
<feature type="chain" id="PRO_5030709754" evidence="12">
    <location>
        <begin position="24"/>
        <end position="453"/>
    </location>
</feature>
<evidence type="ECO:0000256" key="9">
    <source>
        <dbReference type="PIRSR" id="PIRSR618044-2"/>
    </source>
</evidence>
<dbReference type="GO" id="GO:0046677">
    <property type="term" value="P:response to antibiotic"/>
    <property type="evidence" value="ECO:0007669"/>
    <property type="project" value="InterPro"/>
</dbReference>
<evidence type="ECO:0000256" key="7">
    <source>
        <dbReference type="ARBA" id="ARBA00023316"/>
    </source>
</evidence>
<evidence type="ECO:0000259" key="14">
    <source>
        <dbReference type="Pfam" id="PF09211"/>
    </source>
</evidence>
<dbReference type="SUPFAM" id="SSF56601">
    <property type="entry name" value="beta-lactamase/transpeptidase-like"/>
    <property type="match status" value="1"/>
</dbReference>
<keyword evidence="11" id="KW-1133">Transmembrane helix</keyword>
<keyword evidence="5" id="KW-0133">Cell shape</keyword>
<evidence type="ECO:0000256" key="6">
    <source>
        <dbReference type="ARBA" id="ARBA00022984"/>
    </source>
</evidence>
<dbReference type="Gene3D" id="3.40.710.10">
    <property type="entry name" value="DD-peptidase/beta-lactamase superfamily"/>
    <property type="match status" value="1"/>
</dbReference>
<feature type="domain" description="Peptidase S11 D-alanyl-D-alanine carboxypeptidase A N-terminal" evidence="13">
    <location>
        <begin position="43"/>
        <end position="290"/>
    </location>
</feature>
<feature type="active site" description="Proton acceptor" evidence="8">
    <location>
        <position position="73"/>
    </location>
</feature>
<evidence type="ECO:0000256" key="3">
    <source>
        <dbReference type="ARBA" id="ARBA00022729"/>
    </source>
</evidence>
<dbReference type="PANTHER" id="PTHR35333">
    <property type="entry name" value="BETA-LACTAMASE"/>
    <property type="match status" value="1"/>
</dbReference>
<keyword evidence="11" id="KW-0472">Membrane</keyword>
<feature type="binding site" evidence="9">
    <location>
        <position position="261"/>
    </location>
    <ligand>
        <name>substrate</name>
    </ligand>
</feature>